<feature type="domain" description="HTH gntR-type" evidence="4">
    <location>
        <begin position="11"/>
        <end position="78"/>
    </location>
</feature>
<accession>A0ABT6TD01</accession>
<gene>
    <name evidence="5" type="ORF">KB449_06985</name>
</gene>
<dbReference type="InterPro" id="IPR011711">
    <property type="entry name" value="GntR_C"/>
</dbReference>
<dbReference type="Gene3D" id="1.10.10.10">
    <property type="entry name" value="Winged helix-like DNA-binding domain superfamily/Winged helix DNA-binding domain"/>
    <property type="match status" value="1"/>
</dbReference>
<keyword evidence="1" id="KW-0805">Transcription regulation</keyword>
<dbReference type="CDD" id="cd07377">
    <property type="entry name" value="WHTH_GntR"/>
    <property type="match status" value="1"/>
</dbReference>
<evidence type="ECO:0000259" key="4">
    <source>
        <dbReference type="PROSITE" id="PS50949"/>
    </source>
</evidence>
<dbReference type="Gene3D" id="1.20.120.530">
    <property type="entry name" value="GntR ligand-binding domain-like"/>
    <property type="match status" value="1"/>
</dbReference>
<evidence type="ECO:0000313" key="5">
    <source>
        <dbReference type="EMBL" id="MDI4644702.1"/>
    </source>
</evidence>
<dbReference type="SMART" id="SM00895">
    <property type="entry name" value="FCD"/>
    <property type="match status" value="1"/>
</dbReference>
<dbReference type="Proteomes" id="UP001161691">
    <property type="component" value="Unassembled WGS sequence"/>
</dbReference>
<keyword evidence="3" id="KW-0804">Transcription</keyword>
<dbReference type="InterPro" id="IPR008920">
    <property type="entry name" value="TF_FadR/GntR_C"/>
</dbReference>
<protein>
    <submittedName>
        <fullName evidence="5">GntR family transcriptional regulator</fullName>
    </submittedName>
</protein>
<dbReference type="SUPFAM" id="SSF48008">
    <property type="entry name" value="GntR ligand-binding domain-like"/>
    <property type="match status" value="1"/>
</dbReference>
<reference evidence="5" key="1">
    <citation type="submission" date="2023-04" db="EMBL/GenBank/DDBJ databases">
        <title>Comparative genomic analysis of Cohnella hashimotonis sp. nov., isolated from the International Space Station.</title>
        <authorList>
            <person name="Venkateswaran K."/>
            <person name="Simpson A."/>
        </authorList>
    </citation>
    <scope>NUCLEOTIDE SEQUENCE</scope>
    <source>
        <strain evidence="5">F6_2S_P_1</strain>
    </source>
</reference>
<name>A0ABT6TD01_9BACL</name>
<dbReference type="PROSITE" id="PS50949">
    <property type="entry name" value="HTH_GNTR"/>
    <property type="match status" value="1"/>
</dbReference>
<dbReference type="Pfam" id="PF00392">
    <property type="entry name" value="GntR"/>
    <property type="match status" value="1"/>
</dbReference>
<dbReference type="RefSeq" id="WP_282907689.1">
    <property type="nucleotide sequence ID" value="NZ_JAGRPV010000001.1"/>
</dbReference>
<keyword evidence="2" id="KW-0238">DNA-binding</keyword>
<dbReference type="Pfam" id="PF07729">
    <property type="entry name" value="FCD"/>
    <property type="match status" value="1"/>
</dbReference>
<comment type="caution">
    <text evidence="5">The sequence shown here is derived from an EMBL/GenBank/DDBJ whole genome shotgun (WGS) entry which is preliminary data.</text>
</comment>
<dbReference type="InterPro" id="IPR000524">
    <property type="entry name" value="Tscrpt_reg_HTH_GntR"/>
</dbReference>
<proteinExistence type="predicted"/>
<dbReference type="InterPro" id="IPR036388">
    <property type="entry name" value="WH-like_DNA-bd_sf"/>
</dbReference>
<dbReference type="PANTHER" id="PTHR43537">
    <property type="entry name" value="TRANSCRIPTIONAL REGULATOR, GNTR FAMILY"/>
    <property type="match status" value="1"/>
</dbReference>
<sequence>MTDSNVQKPAELMKERAYRQIHEAILNELFPPGAFLSERKLIDFLGMSKTPIKSALDRLEAEGFVQVSPKQGILVKDLAIDKVRDIFELRMVLELYICEQLAGRLKPQEAALLEQNLELQKRTADEEDETGFTRADSEFHLLLSRLSGNEEIHAVMTMYQAHLYRFALRIIRRVPNRMQAAYQDHLDIYRALAGGDADQCRRLIQEHLAFGKGVLTN</sequence>
<dbReference type="SUPFAM" id="SSF46785">
    <property type="entry name" value="Winged helix' DNA-binding domain"/>
    <property type="match status" value="1"/>
</dbReference>
<dbReference type="PANTHER" id="PTHR43537:SF5">
    <property type="entry name" value="UXU OPERON TRANSCRIPTIONAL REGULATOR"/>
    <property type="match status" value="1"/>
</dbReference>
<evidence type="ECO:0000256" key="3">
    <source>
        <dbReference type="ARBA" id="ARBA00023163"/>
    </source>
</evidence>
<evidence type="ECO:0000256" key="1">
    <source>
        <dbReference type="ARBA" id="ARBA00023015"/>
    </source>
</evidence>
<dbReference type="SMART" id="SM00345">
    <property type="entry name" value="HTH_GNTR"/>
    <property type="match status" value="1"/>
</dbReference>
<organism evidence="5 6">
    <name type="scientific">Cohnella hashimotonis</name>
    <dbReference type="NCBI Taxonomy" id="2826895"/>
    <lineage>
        <taxon>Bacteria</taxon>
        <taxon>Bacillati</taxon>
        <taxon>Bacillota</taxon>
        <taxon>Bacilli</taxon>
        <taxon>Bacillales</taxon>
        <taxon>Paenibacillaceae</taxon>
        <taxon>Cohnella</taxon>
    </lineage>
</organism>
<dbReference type="EMBL" id="JAGRPV010000001">
    <property type="protein sequence ID" value="MDI4644702.1"/>
    <property type="molecule type" value="Genomic_DNA"/>
</dbReference>
<dbReference type="InterPro" id="IPR036390">
    <property type="entry name" value="WH_DNA-bd_sf"/>
</dbReference>
<keyword evidence="6" id="KW-1185">Reference proteome</keyword>
<evidence type="ECO:0000256" key="2">
    <source>
        <dbReference type="ARBA" id="ARBA00023125"/>
    </source>
</evidence>
<evidence type="ECO:0000313" key="6">
    <source>
        <dbReference type="Proteomes" id="UP001161691"/>
    </source>
</evidence>